<evidence type="ECO:0000256" key="8">
    <source>
        <dbReference type="PIRSR" id="PIRSR000193-1"/>
    </source>
</evidence>
<evidence type="ECO:0000313" key="12">
    <source>
        <dbReference type="EMBL" id="GGG82473.1"/>
    </source>
</evidence>
<keyword evidence="6 9" id="KW-0028">Amino-acid biosynthesis</keyword>
<keyword evidence="3 6" id="KW-0521">NADP</keyword>
<dbReference type="GO" id="GO:0055129">
    <property type="term" value="P:L-proline biosynthetic process"/>
    <property type="evidence" value="ECO:0007669"/>
    <property type="project" value="UniProtKB-UniRule"/>
</dbReference>
<evidence type="ECO:0000256" key="5">
    <source>
        <dbReference type="ARBA" id="ARBA00058118"/>
    </source>
</evidence>
<dbReference type="NCBIfam" id="TIGR00112">
    <property type="entry name" value="proC"/>
    <property type="match status" value="1"/>
</dbReference>
<dbReference type="HAMAP" id="MF_01925">
    <property type="entry name" value="P5C_reductase"/>
    <property type="match status" value="1"/>
</dbReference>
<dbReference type="InterPro" id="IPR000304">
    <property type="entry name" value="Pyrroline-COOH_reductase"/>
</dbReference>
<evidence type="ECO:0000259" key="10">
    <source>
        <dbReference type="Pfam" id="PF03807"/>
    </source>
</evidence>
<evidence type="ECO:0000256" key="1">
    <source>
        <dbReference type="ARBA" id="ARBA00005525"/>
    </source>
</evidence>
<keyword evidence="13" id="KW-1185">Reference proteome</keyword>
<comment type="subcellular location">
    <subcellularLocation>
        <location evidence="6">Cytoplasm</location>
    </subcellularLocation>
</comment>
<sequence length="271" mass="29593">MFNKISFIGAGSMAESIIAGILEKRVVTNRQIFVTNKRNHERLANLQHRFNINGTTNKENIIDQADLIILSTKPYDMEEAIDSIKAYMQPNQFVVSVAAGISTEFIAEKMEMDVSVVRVMPNTSASIGFSATAIAGGKHAKQEHIKLVEKLFKTIGTTTIVAEEDMHAVTSISGSGPAYIYYLVEAMEQAAVEAGLDKDVAKALITQTVVGAGEMLKKTDDPVRVLREKITSPGGTTQAAIETLDANDFKKTIFECVNSARQRSIELGETY</sequence>
<dbReference type="Pfam" id="PF14748">
    <property type="entry name" value="P5CR_dimer"/>
    <property type="match status" value="1"/>
</dbReference>
<feature type="binding site" evidence="8">
    <location>
        <begin position="8"/>
        <end position="13"/>
    </location>
    <ligand>
        <name>NADP(+)</name>
        <dbReference type="ChEBI" id="CHEBI:58349"/>
    </ligand>
</feature>
<comment type="function">
    <text evidence="5 6">Catalyzes the reduction of 1-pyrroline-5-carboxylate (PCA) to L-proline.</text>
</comment>
<dbReference type="SUPFAM" id="SSF51735">
    <property type="entry name" value="NAD(P)-binding Rossmann-fold domains"/>
    <property type="match status" value="1"/>
</dbReference>
<dbReference type="InterPro" id="IPR036291">
    <property type="entry name" value="NAD(P)-bd_dom_sf"/>
</dbReference>
<comment type="catalytic activity">
    <reaction evidence="6 9">
        <text>L-proline + NADP(+) = (S)-1-pyrroline-5-carboxylate + NADPH + 2 H(+)</text>
        <dbReference type="Rhea" id="RHEA:14109"/>
        <dbReference type="ChEBI" id="CHEBI:15378"/>
        <dbReference type="ChEBI" id="CHEBI:17388"/>
        <dbReference type="ChEBI" id="CHEBI:57783"/>
        <dbReference type="ChEBI" id="CHEBI:58349"/>
        <dbReference type="ChEBI" id="CHEBI:60039"/>
        <dbReference type="EC" id="1.5.1.2"/>
    </reaction>
</comment>
<dbReference type="FunFam" id="1.10.3730.10:FF:000001">
    <property type="entry name" value="Pyrroline-5-carboxylate reductase"/>
    <property type="match status" value="1"/>
</dbReference>
<evidence type="ECO:0000259" key="11">
    <source>
        <dbReference type="Pfam" id="PF14748"/>
    </source>
</evidence>
<dbReference type="PIRSF" id="PIRSF000193">
    <property type="entry name" value="Pyrrol-5-carb_rd"/>
    <property type="match status" value="1"/>
</dbReference>
<accession>A0A917HKW6</accession>
<comment type="pathway">
    <text evidence="6 9">Amino-acid biosynthesis; L-proline biosynthesis; L-proline from L-glutamate 5-semialdehyde: step 1/1.</text>
</comment>
<keyword evidence="4 6" id="KW-0560">Oxidoreductase</keyword>
<dbReference type="Proteomes" id="UP000622860">
    <property type="component" value="Unassembled WGS sequence"/>
</dbReference>
<feature type="domain" description="Pyrroline-5-carboxylate reductase dimerisation" evidence="11">
    <location>
        <begin position="163"/>
        <end position="267"/>
    </location>
</feature>
<evidence type="ECO:0000256" key="2">
    <source>
        <dbReference type="ARBA" id="ARBA00022650"/>
    </source>
</evidence>
<dbReference type="RefSeq" id="WP_188456192.1">
    <property type="nucleotide sequence ID" value="NZ_BMFR01000014.1"/>
</dbReference>
<comment type="similarity">
    <text evidence="1 6 9">Belongs to the pyrroline-5-carboxylate reductase family.</text>
</comment>
<dbReference type="SUPFAM" id="SSF48179">
    <property type="entry name" value="6-phosphogluconate dehydrogenase C-terminal domain-like"/>
    <property type="match status" value="1"/>
</dbReference>
<dbReference type="Gene3D" id="3.40.50.720">
    <property type="entry name" value="NAD(P)-binding Rossmann-like Domain"/>
    <property type="match status" value="1"/>
</dbReference>
<reference evidence="12" key="1">
    <citation type="journal article" date="2014" name="Int. J. Syst. Evol. Microbiol.">
        <title>Complete genome sequence of Corynebacterium casei LMG S-19264T (=DSM 44701T), isolated from a smear-ripened cheese.</title>
        <authorList>
            <consortium name="US DOE Joint Genome Institute (JGI-PGF)"/>
            <person name="Walter F."/>
            <person name="Albersmeier A."/>
            <person name="Kalinowski J."/>
            <person name="Ruckert C."/>
        </authorList>
    </citation>
    <scope>NUCLEOTIDE SEQUENCE</scope>
    <source>
        <strain evidence="12">CGMCC 1.12754</strain>
    </source>
</reference>
<dbReference type="AlphaFoldDB" id="A0A917HKW6"/>
<dbReference type="PANTHER" id="PTHR11645">
    <property type="entry name" value="PYRROLINE-5-CARBOXYLATE REDUCTASE"/>
    <property type="match status" value="1"/>
</dbReference>
<gene>
    <name evidence="6 12" type="primary">proC</name>
    <name evidence="12" type="ORF">GCM10011398_29990</name>
</gene>
<dbReference type="EMBL" id="BMFR01000014">
    <property type="protein sequence ID" value="GGG82473.1"/>
    <property type="molecule type" value="Genomic_DNA"/>
</dbReference>
<comment type="catalytic activity">
    <reaction evidence="6">
        <text>L-proline + NAD(+) = (S)-1-pyrroline-5-carboxylate + NADH + 2 H(+)</text>
        <dbReference type="Rhea" id="RHEA:14105"/>
        <dbReference type="ChEBI" id="CHEBI:15378"/>
        <dbReference type="ChEBI" id="CHEBI:17388"/>
        <dbReference type="ChEBI" id="CHEBI:57540"/>
        <dbReference type="ChEBI" id="CHEBI:57945"/>
        <dbReference type="ChEBI" id="CHEBI:60039"/>
        <dbReference type="EC" id="1.5.1.2"/>
    </reaction>
</comment>
<keyword evidence="2 6" id="KW-0641">Proline biosynthesis</keyword>
<evidence type="ECO:0000313" key="13">
    <source>
        <dbReference type="Proteomes" id="UP000622860"/>
    </source>
</evidence>
<dbReference type="GO" id="GO:0005737">
    <property type="term" value="C:cytoplasm"/>
    <property type="evidence" value="ECO:0007669"/>
    <property type="project" value="UniProtKB-SubCell"/>
</dbReference>
<comment type="caution">
    <text evidence="12">The sequence shown here is derived from an EMBL/GenBank/DDBJ whole genome shotgun (WGS) entry which is preliminary data.</text>
</comment>
<dbReference type="EC" id="1.5.1.2" evidence="6 7"/>
<keyword evidence="6" id="KW-0963">Cytoplasm</keyword>
<dbReference type="InterPro" id="IPR028939">
    <property type="entry name" value="P5C_Rdtase_cat_N"/>
</dbReference>
<protein>
    <recommendedName>
        <fullName evidence="6 7">Pyrroline-5-carboxylate reductase</fullName>
        <shortName evidence="6">P5C reductase</shortName>
        <shortName evidence="6">P5CR</shortName>
        <ecNumber evidence="6 7">1.5.1.2</ecNumber>
    </recommendedName>
    <alternativeName>
        <fullName evidence="6">PCA reductase</fullName>
    </alternativeName>
</protein>
<reference evidence="12" key="2">
    <citation type="submission" date="2020-09" db="EMBL/GenBank/DDBJ databases">
        <authorList>
            <person name="Sun Q."/>
            <person name="Zhou Y."/>
        </authorList>
    </citation>
    <scope>NUCLEOTIDE SEQUENCE</scope>
    <source>
        <strain evidence="12">CGMCC 1.12754</strain>
    </source>
</reference>
<dbReference type="GO" id="GO:0004735">
    <property type="term" value="F:pyrroline-5-carboxylate reductase activity"/>
    <property type="evidence" value="ECO:0007669"/>
    <property type="project" value="UniProtKB-UniRule"/>
</dbReference>
<dbReference type="InterPro" id="IPR029036">
    <property type="entry name" value="P5CR_dimer"/>
</dbReference>
<feature type="domain" description="Pyrroline-5-carboxylate reductase catalytic N-terminal" evidence="10">
    <location>
        <begin position="4"/>
        <end position="100"/>
    </location>
</feature>
<organism evidence="12 13">
    <name type="scientific">Virgibacillus oceani</name>
    <dbReference type="NCBI Taxonomy" id="1479511"/>
    <lineage>
        <taxon>Bacteria</taxon>
        <taxon>Bacillati</taxon>
        <taxon>Bacillota</taxon>
        <taxon>Bacilli</taxon>
        <taxon>Bacillales</taxon>
        <taxon>Bacillaceae</taxon>
        <taxon>Virgibacillus</taxon>
    </lineage>
</organism>
<dbReference type="Gene3D" id="1.10.3730.10">
    <property type="entry name" value="ProC C-terminal domain-like"/>
    <property type="match status" value="1"/>
</dbReference>
<dbReference type="PANTHER" id="PTHR11645:SF49">
    <property type="entry name" value="PYRROLINE-5-CARBOXYLATE REDUCTASE 1"/>
    <property type="match status" value="1"/>
</dbReference>
<evidence type="ECO:0000256" key="7">
    <source>
        <dbReference type="NCBIfam" id="TIGR00112"/>
    </source>
</evidence>
<dbReference type="InterPro" id="IPR053790">
    <property type="entry name" value="P5CR-like_CS"/>
</dbReference>
<dbReference type="PROSITE" id="PS00521">
    <property type="entry name" value="P5CR"/>
    <property type="match status" value="1"/>
</dbReference>
<evidence type="ECO:0000256" key="3">
    <source>
        <dbReference type="ARBA" id="ARBA00022857"/>
    </source>
</evidence>
<name>A0A917HKW6_9BACI</name>
<dbReference type="Pfam" id="PF03807">
    <property type="entry name" value="F420_oxidored"/>
    <property type="match status" value="1"/>
</dbReference>
<proteinExistence type="inferred from homology"/>
<evidence type="ECO:0000256" key="6">
    <source>
        <dbReference type="HAMAP-Rule" id="MF_01925"/>
    </source>
</evidence>
<evidence type="ECO:0000256" key="9">
    <source>
        <dbReference type="RuleBase" id="RU003903"/>
    </source>
</evidence>
<evidence type="ECO:0000256" key="4">
    <source>
        <dbReference type="ARBA" id="ARBA00023002"/>
    </source>
</evidence>
<dbReference type="InterPro" id="IPR008927">
    <property type="entry name" value="6-PGluconate_DH-like_C_sf"/>
</dbReference>